<proteinExistence type="predicted"/>
<dbReference type="PANTHER" id="PTHR33076">
    <property type="entry name" value="NON-SPECIFIC LIPID-TRANSFER PROTEIN 2-RELATED"/>
    <property type="match status" value="1"/>
</dbReference>
<dbReference type="InterPro" id="IPR000528">
    <property type="entry name" value="Plant_nsLTP"/>
</dbReference>
<keyword evidence="1" id="KW-0732">Signal</keyword>
<keyword evidence="4" id="KW-1185">Reference proteome</keyword>
<dbReference type="InterPro" id="IPR016140">
    <property type="entry name" value="Bifunc_inhib/LTP/seed_store"/>
</dbReference>
<reference evidence="3 4" key="1">
    <citation type="journal article" date="2022" name="Nat. Plants">
        <title>Genomes of leafy and leafless Platanthera orchids illuminate the evolution of mycoheterotrophy.</title>
        <authorList>
            <person name="Li M.H."/>
            <person name="Liu K.W."/>
            <person name="Li Z."/>
            <person name="Lu H.C."/>
            <person name="Ye Q.L."/>
            <person name="Zhang D."/>
            <person name="Wang J.Y."/>
            <person name="Li Y.F."/>
            <person name="Zhong Z.M."/>
            <person name="Liu X."/>
            <person name="Yu X."/>
            <person name="Liu D.K."/>
            <person name="Tu X.D."/>
            <person name="Liu B."/>
            <person name="Hao Y."/>
            <person name="Liao X.Y."/>
            <person name="Jiang Y.T."/>
            <person name="Sun W.H."/>
            <person name="Chen J."/>
            <person name="Chen Y.Q."/>
            <person name="Ai Y."/>
            <person name="Zhai J.W."/>
            <person name="Wu S.S."/>
            <person name="Zhou Z."/>
            <person name="Hsiao Y.Y."/>
            <person name="Wu W.L."/>
            <person name="Chen Y.Y."/>
            <person name="Lin Y.F."/>
            <person name="Hsu J.L."/>
            <person name="Li C.Y."/>
            <person name="Wang Z.W."/>
            <person name="Zhao X."/>
            <person name="Zhong W.Y."/>
            <person name="Ma X.K."/>
            <person name="Ma L."/>
            <person name="Huang J."/>
            <person name="Chen G.Z."/>
            <person name="Huang M.Z."/>
            <person name="Huang L."/>
            <person name="Peng D.H."/>
            <person name="Luo Y.B."/>
            <person name="Zou S.Q."/>
            <person name="Chen S.P."/>
            <person name="Lan S."/>
            <person name="Tsai W.C."/>
            <person name="Van de Peer Y."/>
            <person name="Liu Z.J."/>
        </authorList>
    </citation>
    <scope>NUCLEOTIDE SEQUENCE [LARGE SCALE GENOMIC DNA]</scope>
    <source>
        <strain evidence="3">Lor288</strain>
    </source>
</reference>
<dbReference type="SUPFAM" id="SSF47699">
    <property type="entry name" value="Bifunctional inhibitor/lipid-transfer protein/seed storage 2S albumin"/>
    <property type="match status" value="1"/>
</dbReference>
<evidence type="ECO:0000313" key="3">
    <source>
        <dbReference type="EMBL" id="KAK8970334.1"/>
    </source>
</evidence>
<protein>
    <recommendedName>
        <fullName evidence="2">Bifunctional inhibitor/plant lipid transfer protein/seed storage helical domain-containing protein</fullName>
    </recommendedName>
</protein>
<dbReference type="Pfam" id="PF00234">
    <property type="entry name" value="Tryp_alpha_amyl"/>
    <property type="match status" value="1"/>
</dbReference>
<feature type="signal peptide" evidence="1">
    <location>
        <begin position="1"/>
        <end position="20"/>
    </location>
</feature>
<accession>A0ABR2N1G7</accession>
<organism evidence="3 4">
    <name type="scientific">Platanthera guangdongensis</name>
    <dbReference type="NCBI Taxonomy" id="2320717"/>
    <lineage>
        <taxon>Eukaryota</taxon>
        <taxon>Viridiplantae</taxon>
        <taxon>Streptophyta</taxon>
        <taxon>Embryophyta</taxon>
        <taxon>Tracheophyta</taxon>
        <taxon>Spermatophyta</taxon>
        <taxon>Magnoliopsida</taxon>
        <taxon>Liliopsida</taxon>
        <taxon>Asparagales</taxon>
        <taxon>Orchidaceae</taxon>
        <taxon>Orchidoideae</taxon>
        <taxon>Orchideae</taxon>
        <taxon>Orchidinae</taxon>
        <taxon>Platanthera</taxon>
    </lineage>
</organism>
<dbReference type="PRINTS" id="PR00382">
    <property type="entry name" value="LIPIDTRNSFER"/>
</dbReference>
<evidence type="ECO:0000256" key="1">
    <source>
        <dbReference type="SAM" id="SignalP"/>
    </source>
</evidence>
<dbReference type="Proteomes" id="UP001412067">
    <property type="component" value="Unassembled WGS sequence"/>
</dbReference>
<feature type="chain" id="PRO_5045122826" description="Bifunctional inhibitor/plant lipid transfer protein/seed storage helical domain-containing protein" evidence="1">
    <location>
        <begin position="21"/>
        <end position="125"/>
    </location>
</feature>
<gene>
    <name evidence="3" type="ORF">KSP40_PGU016241</name>
</gene>
<evidence type="ECO:0000313" key="4">
    <source>
        <dbReference type="Proteomes" id="UP001412067"/>
    </source>
</evidence>
<comment type="caution">
    <text evidence="3">The sequence shown here is derived from an EMBL/GenBank/DDBJ whole genome shotgun (WGS) entry which is preliminary data.</text>
</comment>
<evidence type="ECO:0000259" key="2">
    <source>
        <dbReference type="Pfam" id="PF00234"/>
    </source>
</evidence>
<feature type="domain" description="Bifunctional inhibitor/plant lipid transfer protein/seed storage helical" evidence="2">
    <location>
        <begin position="26"/>
        <end position="99"/>
    </location>
</feature>
<dbReference type="EMBL" id="JBBWWR010000002">
    <property type="protein sequence ID" value="KAK8970334.1"/>
    <property type="molecule type" value="Genomic_DNA"/>
</dbReference>
<sequence>MSRPLFSALILVMMVGRVEPSTKTECGVAQMAFGMCVPYLMDWDRSISSQCCMAVRSVKELSPTPAARKSVCECLERMMGKIGRVDVRRVAAIPVRCRIHGSVVPTGTDELQELALCCLYAESVS</sequence>
<dbReference type="Gene3D" id="1.10.110.10">
    <property type="entry name" value="Plant lipid-transfer and hydrophobic proteins"/>
    <property type="match status" value="1"/>
</dbReference>
<name>A0ABR2N1G7_9ASPA</name>
<dbReference type="InterPro" id="IPR036312">
    <property type="entry name" value="Bifun_inhib/LTP/seed_sf"/>
</dbReference>